<proteinExistence type="predicted"/>
<dbReference type="EMBL" id="JBHMAF010000086">
    <property type="protein sequence ID" value="MFB9759729.1"/>
    <property type="molecule type" value="Genomic_DNA"/>
</dbReference>
<accession>A0ABV5WGM5</accession>
<protein>
    <submittedName>
        <fullName evidence="1">Uncharacterized protein</fullName>
    </submittedName>
</protein>
<name>A0ABV5WGM5_9BACI</name>
<comment type="caution">
    <text evidence="1">The sequence shown here is derived from an EMBL/GenBank/DDBJ whole genome shotgun (WGS) entry which is preliminary data.</text>
</comment>
<evidence type="ECO:0000313" key="2">
    <source>
        <dbReference type="Proteomes" id="UP001589609"/>
    </source>
</evidence>
<organism evidence="1 2">
    <name type="scientific">Ectobacillus funiculus</name>
    <dbReference type="NCBI Taxonomy" id="137993"/>
    <lineage>
        <taxon>Bacteria</taxon>
        <taxon>Bacillati</taxon>
        <taxon>Bacillota</taxon>
        <taxon>Bacilli</taxon>
        <taxon>Bacillales</taxon>
        <taxon>Bacillaceae</taxon>
        <taxon>Ectobacillus</taxon>
    </lineage>
</organism>
<gene>
    <name evidence="1" type="ORF">ACFFMS_15065</name>
</gene>
<sequence length="41" mass="4559">MSRVRPAASVASLWEHTGKGNGYVKATNVEKLTNDDFVFDF</sequence>
<keyword evidence="2" id="KW-1185">Reference proteome</keyword>
<evidence type="ECO:0000313" key="1">
    <source>
        <dbReference type="EMBL" id="MFB9759729.1"/>
    </source>
</evidence>
<dbReference type="Proteomes" id="UP001589609">
    <property type="component" value="Unassembled WGS sequence"/>
</dbReference>
<reference evidence="1 2" key="1">
    <citation type="submission" date="2024-09" db="EMBL/GenBank/DDBJ databases">
        <authorList>
            <person name="Sun Q."/>
            <person name="Mori K."/>
        </authorList>
    </citation>
    <scope>NUCLEOTIDE SEQUENCE [LARGE SCALE GENOMIC DNA]</scope>
    <source>
        <strain evidence="1 2">JCM 11201</strain>
    </source>
</reference>
<dbReference type="RefSeq" id="WP_281278889.1">
    <property type="nucleotide sequence ID" value="NZ_SCFM01000013.1"/>
</dbReference>